<evidence type="ECO:0000313" key="2">
    <source>
        <dbReference type="EMBL" id="KAL3100259.1"/>
    </source>
</evidence>
<keyword evidence="3" id="KW-1185">Reference proteome</keyword>
<dbReference type="Proteomes" id="UP001620626">
    <property type="component" value="Unassembled WGS sequence"/>
</dbReference>
<dbReference type="AlphaFoldDB" id="A0ABD2KBF4"/>
<evidence type="ECO:0000256" key="1">
    <source>
        <dbReference type="SAM" id="Coils"/>
    </source>
</evidence>
<comment type="caution">
    <text evidence="2">The sequence shown here is derived from an EMBL/GenBank/DDBJ whole genome shotgun (WGS) entry which is preliminary data.</text>
</comment>
<proteinExistence type="predicted"/>
<evidence type="ECO:0000313" key="3">
    <source>
        <dbReference type="Proteomes" id="UP001620626"/>
    </source>
</evidence>
<protein>
    <submittedName>
        <fullName evidence="2">Uncharacterized protein</fullName>
    </submittedName>
</protein>
<feature type="coiled-coil region" evidence="1">
    <location>
        <begin position="198"/>
        <end position="225"/>
    </location>
</feature>
<accession>A0ABD2KBF4</accession>
<name>A0ABD2KBF4_9BILA</name>
<reference evidence="2 3" key="1">
    <citation type="submission" date="2024-10" db="EMBL/GenBank/DDBJ databases">
        <authorList>
            <person name="Kim D."/>
        </authorList>
    </citation>
    <scope>NUCLEOTIDE SEQUENCE [LARGE SCALE GENOMIC DNA]</scope>
    <source>
        <strain evidence="2">BH-2024</strain>
    </source>
</reference>
<dbReference type="EMBL" id="JBICBT010000795">
    <property type="protein sequence ID" value="KAL3100259.1"/>
    <property type="molecule type" value="Genomic_DNA"/>
</dbReference>
<dbReference type="SUPFAM" id="SSF46966">
    <property type="entry name" value="Spectrin repeat"/>
    <property type="match status" value="1"/>
</dbReference>
<keyword evidence="1" id="KW-0175">Coiled coil</keyword>
<organism evidence="2 3">
    <name type="scientific">Heterodera trifolii</name>
    <dbReference type="NCBI Taxonomy" id="157864"/>
    <lineage>
        <taxon>Eukaryota</taxon>
        <taxon>Metazoa</taxon>
        <taxon>Ecdysozoa</taxon>
        <taxon>Nematoda</taxon>
        <taxon>Chromadorea</taxon>
        <taxon>Rhabditida</taxon>
        <taxon>Tylenchina</taxon>
        <taxon>Tylenchomorpha</taxon>
        <taxon>Tylenchoidea</taxon>
        <taxon>Heteroderidae</taxon>
        <taxon>Heteroderinae</taxon>
        <taxon>Heterodera</taxon>
    </lineage>
</organism>
<sequence length="251" mass="28663">MDYENHNILRYSDLFDSLNARHQQLEDALILSQEWAKQKKQLANFLDESERQLHAFEHILTDAQKMEEQQLLDQLQQATDQQRVDFDRLVELDTELAQMVSLEEGQELDADMHQLITRYDTLGTRLGQIGQLMGTLAEDMVADHFVTDRFVTVHQELCAQTSGAEALSLQFRTDNLRQRAGGRSASRITVLEKALPLAEDLKEGMAELVERLDGVEEDLLMLEEKFQLLNTIDTDLGPAREQLDALHGDDA</sequence>
<gene>
    <name evidence="2" type="ORF">niasHT_027723</name>
</gene>